<keyword evidence="2" id="KW-1185">Reference proteome</keyword>
<protein>
    <submittedName>
        <fullName evidence="1">Uncharacterized protein</fullName>
    </submittedName>
</protein>
<gene>
    <name evidence="1" type="ORF">J2Z22_004627</name>
</gene>
<dbReference type="Proteomes" id="UP001248709">
    <property type="component" value="Unassembled WGS sequence"/>
</dbReference>
<dbReference type="EMBL" id="JAUSUY010000031">
    <property type="protein sequence ID" value="MDT3429031.1"/>
    <property type="molecule type" value="Genomic_DNA"/>
</dbReference>
<evidence type="ECO:0000313" key="1">
    <source>
        <dbReference type="EMBL" id="MDT3429031.1"/>
    </source>
</evidence>
<evidence type="ECO:0000313" key="2">
    <source>
        <dbReference type="Proteomes" id="UP001248709"/>
    </source>
</evidence>
<sequence length="232" mass="26536">MNKFSAYYALTRDQRELLVPAIFEGLKQFTVYHSHMPKLKNEKNFVPRLRSSFVSTCVADIARNNKHLNLTATELQSAFYSYTLLTDTVRNINITVCNLPNKKNILDASAYRGYYATYNIERAFADGFTSEQFGEDIKVDGSQTSLLNDIEYLPFGMVLCYDGALGEKTKVFEGALSPSQEDWMFKLDVTNYLELPDDIPTINRKNVSHEELSLDFKKGVLEEELIPLKLKK</sequence>
<dbReference type="RefSeq" id="WP_025702235.1">
    <property type="nucleotide sequence ID" value="NZ_JAUSUY010000031.1"/>
</dbReference>
<organism evidence="1 2">
    <name type="scientific">Paenibacillus forsythiae</name>
    <dbReference type="NCBI Taxonomy" id="365616"/>
    <lineage>
        <taxon>Bacteria</taxon>
        <taxon>Bacillati</taxon>
        <taxon>Bacillota</taxon>
        <taxon>Bacilli</taxon>
        <taxon>Bacillales</taxon>
        <taxon>Paenibacillaceae</taxon>
        <taxon>Paenibacillus</taxon>
    </lineage>
</organism>
<accession>A0ABU3HEY3</accession>
<proteinExistence type="predicted"/>
<reference evidence="1 2" key="1">
    <citation type="submission" date="2023-07" db="EMBL/GenBank/DDBJ databases">
        <title>Genomic Encyclopedia of Type Strains, Phase IV (KMG-IV): sequencing the most valuable type-strain genomes for metagenomic binning, comparative biology and taxonomic classification.</title>
        <authorList>
            <person name="Goeker M."/>
        </authorList>
    </citation>
    <scope>NUCLEOTIDE SEQUENCE [LARGE SCALE GENOMIC DNA]</scope>
    <source>
        <strain evidence="1 2">T98</strain>
    </source>
</reference>
<name>A0ABU3HEY3_9BACL</name>
<comment type="caution">
    <text evidence="1">The sequence shown here is derived from an EMBL/GenBank/DDBJ whole genome shotgun (WGS) entry which is preliminary data.</text>
</comment>